<organism evidence="2 3">
    <name type="scientific">Purpureocillium lilacinum</name>
    <name type="common">Paecilomyces lilacinus</name>
    <dbReference type="NCBI Taxonomy" id="33203"/>
    <lineage>
        <taxon>Eukaryota</taxon>
        <taxon>Fungi</taxon>
        <taxon>Dikarya</taxon>
        <taxon>Ascomycota</taxon>
        <taxon>Pezizomycotina</taxon>
        <taxon>Sordariomycetes</taxon>
        <taxon>Hypocreomycetidae</taxon>
        <taxon>Hypocreales</taxon>
        <taxon>Ophiocordycipitaceae</taxon>
        <taxon>Purpureocillium</taxon>
    </lineage>
</organism>
<evidence type="ECO:0000256" key="1">
    <source>
        <dbReference type="SAM" id="MobiDB-lite"/>
    </source>
</evidence>
<proteinExistence type="predicted"/>
<sequence length="188" mass="20577">MLWLVRIGYFDAYVQERVAEAVVSVTAGTSLRAEPSGRREVACLNLLSSLDTITAFGGFRGDIAALAAYSKRRKVYIRAVGPRALEWRLGDEVINAGYCRGLEQAVPCSTADPFAAVVIDLGSSYRRLGPIDHRGPLFEAENLLGKRIYCDRGGHDETSEVGWKGRAPSMPKKLQRTPRPAASIIEPL</sequence>
<gene>
    <name evidence="2" type="ORF">VFPFJ_01631</name>
</gene>
<evidence type="ECO:0000313" key="2">
    <source>
        <dbReference type="EMBL" id="OAQ95521.1"/>
    </source>
</evidence>
<dbReference type="AlphaFoldDB" id="A0A179I0Z7"/>
<comment type="caution">
    <text evidence="2">The sequence shown here is derived from an EMBL/GenBank/DDBJ whole genome shotgun (WGS) entry which is preliminary data.</text>
</comment>
<dbReference type="Proteomes" id="UP000078340">
    <property type="component" value="Unassembled WGS sequence"/>
</dbReference>
<reference evidence="2 3" key="1">
    <citation type="submission" date="2016-02" db="EMBL/GenBank/DDBJ databases">
        <title>Biosynthesis of antibiotic leucinostatins and their inhibition on Phytophthora in bio-control Purpureocillium lilacinum.</title>
        <authorList>
            <person name="Wang G."/>
            <person name="Liu Z."/>
            <person name="Lin R."/>
            <person name="Li E."/>
            <person name="Mao Z."/>
            <person name="Ling J."/>
            <person name="Yin W."/>
            <person name="Xie B."/>
        </authorList>
    </citation>
    <scope>NUCLEOTIDE SEQUENCE [LARGE SCALE GENOMIC DNA]</scope>
    <source>
        <strain evidence="2">PLFJ-1</strain>
    </source>
</reference>
<dbReference type="EMBL" id="LSBI01000001">
    <property type="protein sequence ID" value="OAQ95521.1"/>
    <property type="molecule type" value="Genomic_DNA"/>
</dbReference>
<evidence type="ECO:0000313" key="3">
    <source>
        <dbReference type="Proteomes" id="UP000078340"/>
    </source>
</evidence>
<protein>
    <submittedName>
        <fullName evidence="2">Uncharacterized protein</fullName>
    </submittedName>
</protein>
<accession>A0A179I0Z7</accession>
<name>A0A179I0Z7_PURLI</name>
<feature type="region of interest" description="Disordered" evidence="1">
    <location>
        <begin position="156"/>
        <end position="188"/>
    </location>
</feature>